<dbReference type="Proteomes" id="UP000783213">
    <property type="component" value="Unassembled WGS sequence"/>
</dbReference>
<name>A0ABQ7IVE2_9HELO</name>
<dbReference type="SUPFAM" id="SSF81383">
    <property type="entry name" value="F-box domain"/>
    <property type="match status" value="1"/>
</dbReference>
<proteinExistence type="predicted"/>
<dbReference type="CDD" id="cd09917">
    <property type="entry name" value="F-box_SF"/>
    <property type="match status" value="1"/>
</dbReference>
<organism evidence="3 4">
    <name type="scientific">Botrytis deweyae</name>
    <dbReference type="NCBI Taxonomy" id="2478750"/>
    <lineage>
        <taxon>Eukaryota</taxon>
        <taxon>Fungi</taxon>
        <taxon>Dikarya</taxon>
        <taxon>Ascomycota</taxon>
        <taxon>Pezizomycotina</taxon>
        <taxon>Leotiomycetes</taxon>
        <taxon>Helotiales</taxon>
        <taxon>Sclerotiniaceae</taxon>
        <taxon>Botrytis</taxon>
    </lineage>
</organism>
<reference evidence="3 4" key="1">
    <citation type="journal article" date="2020" name="Genome Biol. Evol.">
        <title>Comparative genomics of Sclerotiniaceae.</title>
        <authorList>
            <person name="Valero Jimenez C.A."/>
            <person name="Steentjes M."/>
            <person name="Scholten O.E."/>
            <person name="Van Kan J.A.L."/>
        </authorList>
    </citation>
    <scope>NUCLEOTIDE SEQUENCE [LARGE SCALE GENOMIC DNA]</scope>
    <source>
        <strain evidence="3 4">B1</strain>
    </source>
</reference>
<evidence type="ECO:0000256" key="1">
    <source>
        <dbReference type="SAM" id="MobiDB-lite"/>
    </source>
</evidence>
<evidence type="ECO:0000259" key="2">
    <source>
        <dbReference type="PROSITE" id="PS50181"/>
    </source>
</evidence>
<dbReference type="InterPro" id="IPR001810">
    <property type="entry name" value="F-box_dom"/>
</dbReference>
<dbReference type="PROSITE" id="PS50181">
    <property type="entry name" value="FBOX"/>
    <property type="match status" value="1"/>
</dbReference>
<accession>A0ABQ7IVE2</accession>
<evidence type="ECO:0000313" key="3">
    <source>
        <dbReference type="EMBL" id="KAF7934964.1"/>
    </source>
</evidence>
<dbReference type="Pfam" id="PF12937">
    <property type="entry name" value="F-box-like"/>
    <property type="match status" value="1"/>
</dbReference>
<feature type="domain" description="F-box" evidence="2">
    <location>
        <begin position="56"/>
        <end position="91"/>
    </location>
</feature>
<comment type="caution">
    <text evidence="3">The sequence shown here is derived from an EMBL/GenBank/DDBJ whole genome shotgun (WGS) entry which is preliminary data.</text>
</comment>
<evidence type="ECO:0000313" key="4">
    <source>
        <dbReference type="Proteomes" id="UP000783213"/>
    </source>
</evidence>
<protein>
    <recommendedName>
        <fullName evidence="2">F-box domain-containing protein</fullName>
    </recommendedName>
</protein>
<dbReference type="RefSeq" id="XP_038813158.1">
    <property type="nucleotide sequence ID" value="XM_038950629.1"/>
</dbReference>
<dbReference type="EMBL" id="RCSX01000005">
    <property type="protein sequence ID" value="KAF7934964.1"/>
    <property type="molecule type" value="Genomic_DNA"/>
</dbReference>
<dbReference type="GeneID" id="62229783"/>
<dbReference type="InterPro" id="IPR036047">
    <property type="entry name" value="F-box-like_dom_sf"/>
</dbReference>
<gene>
    <name evidence="3" type="ORF">EAE98_003009</name>
</gene>
<keyword evidence="4" id="KW-1185">Reference proteome</keyword>
<dbReference type="Gene3D" id="1.20.1280.50">
    <property type="match status" value="1"/>
</dbReference>
<sequence>MESPENLDQVNDGELIPESASTDTQTLGIQPIVERQDGVPSPDHCVDDAIETKTRQVTINDLPHDILMNIFDELSPCMIACLGLTCRRFYTSCKIYHPKPFSLALYVDQKCNQDLSVAFCNPLGCCQFSDKTTFTPMYSTVRSWYQDAPLQIIRKQWYPRHGKHLADLIENWQGLCHYRKTWLDIGRYPYTFFFPRYLSISVYNPTNENCKAKLALQHRYRDHFLHLPLYGDTRVLRLTRSYRRLRGVPRLALPNPRQMEPRAWFLEAKELILRDRYNHVRKSRWIYHWRDYTVGKGCRDWPDQDIYDIFCDWNAMIGL</sequence>
<feature type="region of interest" description="Disordered" evidence="1">
    <location>
        <begin position="1"/>
        <end position="22"/>
    </location>
</feature>